<comment type="caution">
    <text evidence="1">The sequence shown here is derived from an EMBL/GenBank/DDBJ whole genome shotgun (WGS) entry which is preliminary data.</text>
</comment>
<accession>A0A412NEP7</accession>
<dbReference type="RefSeq" id="WP_118047157.1">
    <property type="nucleotide sequence ID" value="NZ_QRWQ01000014.1"/>
</dbReference>
<evidence type="ECO:0000313" key="1">
    <source>
        <dbReference type="EMBL" id="RGT36953.1"/>
    </source>
</evidence>
<gene>
    <name evidence="1" type="ORF">DWX36_12770</name>
</gene>
<proteinExistence type="predicted"/>
<dbReference type="Proteomes" id="UP000283834">
    <property type="component" value="Unassembled WGS sequence"/>
</dbReference>
<organism evidence="1 2">
    <name type="scientific">Mediterraneibacter gnavus</name>
    <name type="common">Ruminococcus gnavus</name>
    <dbReference type="NCBI Taxonomy" id="33038"/>
    <lineage>
        <taxon>Bacteria</taxon>
        <taxon>Bacillati</taxon>
        <taxon>Bacillota</taxon>
        <taxon>Clostridia</taxon>
        <taxon>Lachnospirales</taxon>
        <taxon>Lachnospiraceae</taxon>
        <taxon>Mediterraneibacter</taxon>
    </lineage>
</organism>
<dbReference type="EMBL" id="QRWQ01000014">
    <property type="protein sequence ID" value="RGT36953.1"/>
    <property type="molecule type" value="Genomic_DNA"/>
</dbReference>
<name>A0A412NEP7_MEDGN</name>
<reference evidence="1 2" key="1">
    <citation type="submission" date="2018-08" db="EMBL/GenBank/DDBJ databases">
        <title>A genome reference for cultivated species of the human gut microbiota.</title>
        <authorList>
            <person name="Zou Y."/>
            <person name="Xue W."/>
            <person name="Luo G."/>
        </authorList>
    </citation>
    <scope>NUCLEOTIDE SEQUENCE [LARGE SCALE GENOMIC DNA]</scope>
    <source>
        <strain evidence="1 2">AF19-16AC</strain>
    </source>
</reference>
<protein>
    <submittedName>
        <fullName evidence="1">Uncharacterized protein</fullName>
    </submittedName>
</protein>
<dbReference type="AlphaFoldDB" id="A0A412NEP7"/>
<evidence type="ECO:0000313" key="2">
    <source>
        <dbReference type="Proteomes" id="UP000283834"/>
    </source>
</evidence>
<sequence>MDLIERVESYKVMFKECKALEPVSMALAKGYKSATPLQRLEIIRELDTELAEVYSVEIPVITAWVRDDNYVHSTKEIFLGEPSLEGFLHQFRHHLQNKAREPQYKYLLVENDPKADYRIPYKDCVYRMYGEDDARAWARMVIELAS</sequence>